<feature type="coiled-coil region" evidence="1">
    <location>
        <begin position="258"/>
        <end position="313"/>
    </location>
</feature>
<evidence type="ECO:0000256" key="1">
    <source>
        <dbReference type="SAM" id="Coils"/>
    </source>
</evidence>
<evidence type="ECO:0000313" key="2">
    <source>
        <dbReference type="EMBL" id="SDY34861.1"/>
    </source>
</evidence>
<accession>A0A1H3J4J1</accession>
<proteinExistence type="predicted"/>
<evidence type="ECO:0000313" key="3">
    <source>
        <dbReference type="Proteomes" id="UP000198672"/>
    </source>
</evidence>
<keyword evidence="3" id="KW-1185">Reference proteome</keyword>
<gene>
    <name evidence="2" type="ORF">SAMN05421644_15211</name>
</gene>
<dbReference type="InterPro" id="IPR027417">
    <property type="entry name" value="P-loop_NTPase"/>
</dbReference>
<reference evidence="3" key="1">
    <citation type="submission" date="2016-10" db="EMBL/GenBank/DDBJ databases">
        <authorList>
            <person name="Varghese N."/>
            <person name="Submissions S."/>
        </authorList>
    </citation>
    <scope>NUCLEOTIDE SEQUENCE [LARGE SCALE GENOMIC DNA]</scope>
    <source>
        <strain evidence="3">DSM 173</strain>
    </source>
</reference>
<dbReference type="STRING" id="61595.SAMN05421644_15211"/>
<dbReference type="SUPFAM" id="SSF52540">
    <property type="entry name" value="P-loop containing nucleoside triphosphate hydrolases"/>
    <property type="match status" value="1"/>
</dbReference>
<evidence type="ECO:0008006" key="4">
    <source>
        <dbReference type="Google" id="ProtNLM"/>
    </source>
</evidence>
<dbReference type="Proteomes" id="UP000198672">
    <property type="component" value="Unassembled WGS sequence"/>
</dbReference>
<dbReference type="AlphaFoldDB" id="A0A1H3J4J1"/>
<name>A0A1H3J4J1_ALLWA</name>
<sequence length="320" mass="36625">MQILVRLGMGVSSDLVPANASNTEGFYEHIDTIDIHQELFSCLGGSVTLPLPANWLDTDCAREARAKLEQILKKFLAEQPGIVGIKDPRISTFLPLWLRLFNSLNVVPKFILAVREPACVVSSFVRHYNNSADRVELVWLLRMLDALEYTAGDCFIAHYEDWFSNSFLNAKNLLCYTGLNKNFGGDLSEVLADTIKGNLSHVRPDEYAIQNPIVAKLYSALQKCRGDDFDREEVMFVVKECRRSIEGFKDWYLASYQSKAKLQNIENLLTQVKNEKNQLQKFHAELKEENRLMRKENQRLQGLAGEIEKLSLAIRHFEKH</sequence>
<protein>
    <recommendedName>
        <fullName evidence="4">Sulfotransferase family protein</fullName>
    </recommendedName>
</protein>
<dbReference type="EMBL" id="FNOW01000052">
    <property type="protein sequence ID" value="SDY34861.1"/>
    <property type="molecule type" value="Genomic_DNA"/>
</dbReference>
<organism evidence="2 3">
    <name type="scientific">Allochromatium warmingii</name>
    <name type="common">Chromatium warmingii</name>
    <dbReference type="NCBI Taxonomy" id="61595"/>
    <lineage>
        <taxon>Bacteria</taxon>
        <taxon>Pseudomonadati</taxon>
        <taxon>Pseudomonadota</taxon>
        <taxon>Gammaproteobacteria</taxon>
        <taxon>Chromatiales</taxon>
        <taxon>Chromatiaceae</taxon>
        <taxon>Allochromatium</taxon>
    </lineage>
</organism>
<keyword evidence="1" id="KW-0175">Coiled coil</keyword>
<dbReference type="Gene3D" id="3.40.50.300">
    <property type="entry name" value="P-loop containing nucleotide triphosphate hydrolases"/>
    <property type="match status" value="1"/>
</dbReference>